<proteinExistence type="inferred from homology"/>
<dbReference type="GO" id="GO:0004057">
    <property type="term" value="F:arginyl-tRNA--protein transferase activity"/>
    <property type="evidence" value="ECO:0007669"/>
    <property type="project" value="UniProtKB-EC"/>
</dbReference>
<keyword evidence="4" id="KW-0012">Acyltransferase</keyword>
<keyword evidence="3" id="KW-0808">Transferase</keyword>
<comment type="caution">
    <text evidence="7">The sequence shown here is derived from an EMBL/GenBank/DDBJ whole genome shotgun (WGS) entry which is preliminary data.</text>
</comment>
<dbReference type="Proteomes" id="UP001377567">
    <property type="component" value="Unassembled WGS sequence"/>
</dbReference>
<protein>
    <recommendedName>
        <fullName evidence="2">arginyltransferase</fullName>
        <ecNumber evidence="2">2.3.2.8</ecNumber>
    </recommendedName>
</protein>
<evidence type="ECO:0000256" key="4">
    <source>
        <dbReference type="ARBA" id="ARBA00023315"/>
    </source>
</evidence>
<dbReference type="PANTHER" id="PTHR21367:SF1">
    <property type="entry name" value="ARGINYL-TRNA--PROTEIN TRANSFERASE 1"/>
    <property type="match status" value="1"/>
</dbReference>
<feature type="domain" description="N-end aminoacyl transferase N-terminal" evidence="5">
    <location>
        <begin position="20"/>
        <end position="112"/>
    </location>
</feature>
<dbReference type="EMBL" id="BTGD01000016">
    <property type="protein sequence ID" value="GMM57781.1"/>
    <property type="molecule type" value="Genomic_DNA"/>
</dbReference>
<dbReference type="InterPro" id="IPR007472">
    <property type="entry name" value="N-end_Aminoacyl_Trfase_C"/>
</dbReference>
<evidence type="ECO:0000313" key="8">
    <source>
        <dbReference type="Proteomes" id="UP001377567"/>
    </source>
</evidence>
<feature type="domain" description="N-end rule aminoacyl transferase C-terminal" evidence="6">
    <location>
        <begin position="161"/>
        <end position="307"/>
    </location>
</feature>
<evidence type="ECO:0000256" key="2">
    <source>
        <dbReference type="ARBA" id="ARBA00012025"/>
    </source>
</evidence>
<evidence type="ECO:0000259" key="6">
    <source>
        <dbReference type="Pfam" id="PF04377"/>
    </source>
</evidence>
<keyword evidence="8" id="KW-1185">Reference proteome</keyword>
<comment type="similarity">
    <text evidence="1">Belongs to the R-transferase family.</text>
</comment>
<reference evidence="7 8" key="1">
    <citation type="journal article" date="2023" name="Elife">
        <title>Identification of key yeast species and microbe-microbe interactions impacting larval growth of Drosophila in the wild.</title>
        <authorList>
            <person name="Mure A."/>
            <person name="Sugiura Y."/>
            <person name="Maeda R."/>
            <person name="Honda K."/>
            <person name="Sakurai N."/>
            <person name="Takahashi Y."/>
            <person name="Watada M."/>
            <person name="Katoh T."/>
            <person name="Gotoh A."/>
            <person name="Gotoh Y."/>
            <person name="Taniguchi I."/>
            <person name="Nakamura K."/>
            <person name="Hayashi T."/>
            <person name="Katayama T."/>
            <person name="Uemura T."/>
            <person name="Hattori Y."/>
        </authorList>
    </citation>
    <scope>NUCLEOTIDE SEQUENCE [LARGE SCALE GENOMIC DNA]</scope>
    <source>
        <strain evidence="7 8">KH-74</strain>
    </source>
</reference>
<dbReference type="EC" id="2.3.2.8" evidence="2"/>
<dbReference type="InterPro" id="IPR030700">
    <property type="entry name" value="N-end_Aminoacyl_Trfase"/>
</dbReference>
<dbReference type="AlphaFoldDB" id="A0AAV5S255"/>
<gene>
    <name evidence="7" type="ORF">DAKH74_043970</name>
</gene>
<dbReference type="Pfam" id="PF04377">
    <property type="entry name" value="ATE_C"/>
    <property type="match status" value="1"/>
</dbReference>
<dbReference type="Pfam" id="PF04376">
    <property type="entry name" value="ATE_N"/>
    <property type="match status" value="1"/>
</dbReference>
<dbReference type="PANTHER" id="PTHR21367">
    <property type="entry name" value="ARGININE-TRNA-PROTEIN TRANSFERASE 1"/>
    <property type="match status" value="1"/>
</dbReference>
<name>A0AAV5S255_MAUHU</name>
<organism evidence="7 8">
    <name type="scientific">Maudiozyma humilis</name>
    <name type="common">Sour dough yeast</name>
    <name type="synonym">Kazachstania humilis</name>
    <dbReference type="NCBI Taxonomy" id="51915"/>
    <lineage>
        <taxon>Eukaryota</taxon>
        <taxon>Fungi</taxon>
        <taxon>Dikarya</taxon>
        <taxon>Ascomycota</taxon>
        <taxon>Saccharomycotina</taxon>
        <taxon>Saccharomycetes</taxon>
        <taxon>Saccharomycetales</taxon>
        <taxon>Saccharomycetaceae</taxon>
        <taxon>Maudiozyma</taxon>
    </lineage>
</organism>
<evidence type="ECO:0000313" key="7">
    <source>
        <dbReference type="EMBL" id="GMM57781.1"/>
    </source>
</evidence>
<evidence type="ECO:0000256" key="1">
    <source>
        <dbReference type="ARBA" id="ARBA00009991"/>
    </source>
</evidence>
<accession>A0AAV5S255</accession>
<dbReference type="InterPro" id="IPR007471">
    <property type="entry name" value="N-end_Aminoacyl_Trfase_N"/>
</dbReference>
<sequence length="504" mass="57158">MDIASRLVITPPMYFEEPASKCGYCKGEKAPADAFSLNSWAQESLEDGNSVRNSTLGFQCENLTVEMYDSLCNRGFRRSGRFLYKPDLLRTCCRLYTIRTTPEQMHPSKEYRSCVRRFCKLAGAPQTPSQPFDYIRELTAALADDSCRLTTRFEPATYTEEKYALFAKYQEEVHADFKHNKRSFERFLCDSPFPDEVQQGTSEEWAQLNAVSSGDCEGGPTDLLRLGPAHECYYLDGTLIAVAVTDFLPSGLSSVYFIWDPAFRRWSLGKVSAMRELALLSRTTRPYYYLGYYVEDCPKMNYKAAYGGELLDVTAARYYPLDELRKQGALDHGHLFAYSGEDDHGERERELDGLLGLDSYERCDVGEDSGLRNVAEEVYGAHGAIAQNQQDYASVVETLQKYGIDYSYDDYAQLYGQSDSDSPEGIRPLPNVVPGMLPLHELLSMVESNRMNQLNGSLLIYDTQMLRIRPVFDFYTEPESIKTALCNVVRVLGLRLAKRTLVII</sequence>
<dbReference type="InterPro" id="IPR016181">
    <property type="entry name" value="Acyl_CoA_acyltransferase"/>
</dbReference>
<dbReference type="GO" id="GO:0005737">
    <property type="term" value="C:cytoplasm"/>
    <property type="evidence" value="ECO:0007669"/>
    <property type="project" value="TreeGrafter"/>
</dbReference>
<evidence type="ECO:0000259" key="5">
    <source>
        <dbReference type="Pfam" id="PF04376"/>
    </source>
</evidence>
<evidence type="ECO:0000256" key="3">
    <source>
        <dbReference type="ARBA" id="ARBA00022679"/>
    </source>
</evidence>
<dbReference type="SUPFAM" id="SSF55729">
    <property type="entry name" value="Acyl-CoA N-acyltransferases (Nat)"/>
    <property type="match status" value="1"/>
</dbReference>